<dbReference type="InterPro" id="IPR058533">
    <property type="entry name" value="Cation_efflux_TM"/>
</dbReference>
<dbReference type="Proteomes" id="UP000653578">
    <property type="component" value="Unassembled WGS sequence"/>
</dbReference>
<feature type="transmembrane region" description="Helical" evidence="7">
    <location>
        <begin position="178"/>
        <end position="204"/>
    </location>
</feature>
<dbReference type="Pfam" id="PF16916">
    <property type="entry name" value="ZT_dimer"/>
    <property type="match status" value="1"/>
</dbReference>
<name>A0ABX1XBU4_9BACL</name>
<reference evidence="10 11" key="1">
    <citation type="submission" date="2019-10" db="EMBL/GenBank/DDBJ databases">
        <title>Description of Paenibacillus humi sp. nov.</title>
        <authorList>
            <person name="Carlier A."/>
            <person name="Qi S."/>
        </authorList>
    </citation>
    <scope>NUCLEOTIDE SEQUENCE [LARGE SCALE GENOMIC DNA]</scope>
    <source>
        <strain evidence="10 11">LMG 31461</strain>
    </source>
</reference>
<evidence type="ECO:0000256" key="5">
    <source>
        <dbReference type="ARBA" id="ARBA00022989"/>
    </source>
</evidence>
<evidence type="ECO:0000256" key="4">
    <source>
        <dbReference type="ARBA" id="ARBA00022692"/>
    </source>
</evidence>
<feature type="transmembrane region" description="Helical" evidence="7">
    <location>
        <begin position="135"/>
        <end position="157"/>
    </location>
</feature>
<evidence type="ECO:0000259" key="9">
    <source>
        <dbReference type="Pfam" id="PF16916"/>
    </source>
</evidence>
<comment type="similarity">
    <text evidence="2">Belongs to the cation diffusion facilitator (CDF) transporter (TC 2.A.4) family.</text>
</comment>
<dbReference type="SUPFAM" id="SSF160240">
    <property type="entry name" value="Cation efflux protein cytoplasmic domain-like"/>
    <property type="match status" value="1"/>
</dbReference>
<keyword evidence="11" id="KW-1185">Reference proteome</keyword>
<feature type="transmembrane region" description="Helical" evidence="7">
    <location>
        <begin position="210"/>
        <end position="227"/>
    </location>
</feature>
<feature type="transmembrane region" description="Helical" evidence="7">
    <location>
        <begin position="33"/>
        <end position="54"/>
    </location>
</feature>
<keyword evidence="4 7" id="KW-0812">Transmembrane</keyword>
<evidence type="ECO:0000256" key="6">
    <source>
        <dbReference type="ARBA" id="ARBA00023136"/>
    </source>
</evidence>
<feature type="transmembrane region" description="Helical" evidence="7">
    <location>
        <begin position="60"/>
        <end position="80"/>
    </location>
</feature>
<accession>A0ABX1XBU4</accession>
<proteinExistence type="inferred from homology"/>
<feature type="domain" description="Cation efflux protein cytoplasmic" evidence="9">
    <location>
        <begin position="240"/>
        <end position="317"/>
    </location>
</feature>
<keyword evidence="3" id="KW-0813">Transport</keyword>
<dbReference type="Gene3D" id="1.20.1510.10">
    <property type="entry name" value="Cation efflux protein transmembrane domain"/>
    <property type="match status" value="1"/>
</dbReference>
<evidence type="ECO:0000256" key="7">
    <source>
        <dbReference type="SAM" id="Phobius"/>
    </source>
</evidence>
<evidence type="ECO:0000313" key="10">
    <source>
        <dbReference type="EMBL" id="NOU65938.1"/>
    </source>
</evidence>
<feature type="transmembrane region" description="Helical" evidence="7">
    <location>
        <begin position="101"/>
        <end position="123"/>
    </location>
</feature>
<comment type="subcellular location">
    <subcellularLocation>
        <location evidence="1">Membrane</location>
        <topology evidence="1">Multi-pass membrane protein</topology>
    </subcellularLocation>
</comment>
<organism evidence="10 11">
    <name type="scientific">Paenibacillus plantarum</name>
    <dbReference type="NCBI Taxonomy" id="2654975"/>
    <lineage>
        <taxon>Bacteria</taxon>
        <taxon>Bacillati</taxon>
        <taxon>Bacillota</taxon>
        <taxon>Bacilli</taxon>
        <taxon>Bacillales</taxon>
        <taxon>Paenibacillaceae</taxon>
        <taxon>Paenibacillus</taxon>
    </lineage>
</organism>
<dbReference type="EMBL" id="WHNY01000059">
    <property type="protein sequence ID" value="NOU65938.1"/>
    <property type="molecule type" value="Genomic_DNA"/>
</dbReference>
<dbReference type="InterPro" id="IPR027469">
    <property type="entry name" value="Cation_efflux_TMD_sf"/>
</dbReference>
<sequence length="338" mass="36955">MTIITGRVIVARPLYPFRGNVHVNDEGFRKTEYALWSAILVLTVLACLMGIVGFQAHSNSLIAAAAQSGAGICVVAAAINRVRTMRVQLAGASFRGLDPQILVGSLLFIVLILLIGAEVGVITVKSLINQVKYDATMTTFAVLVLSLLAKEAMFHFLSKLGKQLGSEEFIANARRRRSDIYSSFVVVAGVLLTMLVQAIGFNAFSYVDTSAGLIVALFIGIMGFSLVSKTIPTPTEKVLHQEEAADFVKAVQKIHGVITVDDLNAREHGHYVVIDMTISVNPRLSVWEGHEVSKKIKQQLMKQYHHVSHVYIHVNPYDAGYPYKQADVEASELPSVLH</sequence>
<keyword evidence="6 7" id="KW-0472">Membrane</keyword>
<evidence type="ECO:0000256" key="2">
    <source>
        <dbReference type="ARBA" id="ARBA00008114"/>
    </source>
</evidence>
<dbReference type="PANTHER" id="PTHR43840">
    <property type="entry name" value="MITOCHONDRIAL METAL TRANSPORTER 1-RELATED"/>
    <property type="match status" value="1"/>
</dbReference>
<dbReference type="InterPro" id="IPR027470">
    <property type="entry name" value="Cation_efflux_CTD"/>
</dbReference>
<protein>
    <submittedName>
        <fullName evidence="10">Cation diffusion facilitator family transporter</fullName>
    </submittedName>
</protein>
<dbReference type="InterPro" id="IPR036837">
    <property type="entry name" value="Cation_efflux_CTD_sf"/>
</dbReference>
<evidence type="ECO:0000256" key="1">
    <source>
        <dbReference type="ARBA" id="ARBA00004141"/>
    </source>
</evidence>
<gene>
    <name evidence="10" type="ORF">GC096_18030</name>
</gene>
<dbReference type="SUPFAM" id="SSF161111">
    <property type="entry name" value="Cation efflux protein transmembrane domain-like"/>
    <property type="match status" value="1"/>
</dbReference>
<dbReference type="NCBIfam" id="TIGR01297">
    <property type="entry name" value="CDF"/>
    <property type="match status" value="1"/>
</dbReference>
<evidence type="ECO:0000313" key="11">
    <source>
        <dbReference type="Proteomes" id="UP000653578"/>
    </source>
</evidence>
<feature type="domain" description="Cation efflux protein transmembrane" evidence="8">
    <location>
        <begin position="36"/>
        <end position="231"/>
    </location>
</feature>
<dbReference type="InterPro" id="IPR050291">
    <property type="entry name" value="CDF_Transporter"/>
</dbReference>
<evidence type="ECO:0000259" key="8">
    <source>
        <dbReference type="Pfam" id="PF01545"/>
    </source>
</evidence>
<evidence type="ECO:0000256" key="3">
    <source>
        <dbReference type="ARBA" id="ARBA00022448"/>
    </source>
</evidence>
<dbReference type="PANTHER" id="PTHR43840:SF15">
    <property type="entry name" value="MITOCHONDRIAL METAL TRANSPORTER 1-RELATED"/>
    <property type="match status" value="1"/>
</dbReference>
<keyword evidence="5 7" id="KW-1133">Transmembrane helix</keyword>
<comment type="caution">
    <text evidence="10">The sequence shown here is derived from an EMBL/GenBank/DDBJ whole genome shotgun (WGS) entry which is preliminary data.</text>
</comment>
<dbReference type="Gene3D" id="3.30.70.1350">
    <property type="entry name" value="Cation efflux protein, cytoplasmic domain"/>
    <property type="match status" value="1"/>
</dbReference>
<dbReference type="Pfam" id="PF01545">
    <property type="entry name" value="Cation_efflux"/>
    <property type="match status" value="1"/>
</dbReference>
<dbReference type="InterPro" id="IPR002524">
    <property type="entry name" value="Cation_efflux"/>
</dbReference>